<dbReference type="GO" id="GO:0000811">
    <property type="term" value="C:GINS complex"/>
    <property type="evidence" value="ECO:0007669"/>
    <property type="project" value="UniProtKB-UniRule"/>
</dbReference>
<dbReference type="InterPro" id="IPR038749">
    <property type="entry name" value="Sld5_GINS_A"/>
</dbReference>
<evidence type="ECO:0000256" key="1">
    <source>
        <dbReference type="ARBA" id="ARBA00004123"/>
    </source>
</evidence>
<comment type="similarity">
    <text evidence="2 6">Belongs to the GINS4/SLD5 family.</text>
</comment>
<reference evidence="10 11" key="1">
    <citation type="journal article" date="2016" name="Genome Biol. Evol.">
        <title>Draft genome sequence of an aflatoxigenic Aspergillus species, A. bombycis.</title>
        <authorList>
            <person name="Moore G.G."/>
            <person name="Mack B.M."/>
            <person name="Beltz S.B."/>
            <person name="Gilbert M.K."/>
        </authorList>
    </citation>
    <scope>NUCLEOTIDE SEQUENCE [LARGE SCALE GENOMIC DNA]</scope>
    <source>
        <strain evidence="11">NRRL 26010</strain>
    </source>
</reference>
<dbReference type="CDD" id="cd21692">
    <property type="entry name" value="GINS_B_Sld5"/>
    <property type="match status" value="1"/>
</dbReference>
<dbReference type="OrthoDB" id="338231at2759"/>
<dbReference type="Proteomes" id="UP000179179">
    <property type="component" value="Unassembled WGS sequence"/>
</dbReference>
<evidence type="ECO:0000313" key="11">
    <source>
        <dbReference type="Proteomes" id="UP000179179"/>
    </source>
</evidence>
<accession>A0A1F8AFE7</accession>
<dbReference type="PIRSF" id="PIRSF007764">
    <property type="entry name" value="Sld5"/>
    <property type="match status" value="1"/>
</dbReference>
<protein>
    <recommendedName>
        <fullName evidence="3 6">DNA replication complex GINS protein SLD5</fullName>
    </recommendedName>
</protein>
<evidence type="ECO:0000256" key="3">
    <source>
        <dbReference type="ARBA" id="ARBA00014804"/>
    </source>
</evidence>
<organism evidence="10 11">
    <name type="scientific">Aspergillus bombycis</name>
    <dbReference type="NCBI Taxonomy" id="109264"/>
    <lineage>
        <taxon>Eukaryota</taxon>
        <taxon>Fungi</taxon>
        <taxon>Dikarya</taxon>
        <taxon>Ascomycota</taxon>
        <taxon>Pezizomycotina</taxon>
        <taxon>Eurotiomycetes</taxon>
        <taxon>Eurotiomycetidae</taxon>
        <taxon>Eurotiales</taxon>
        <taxon>Aspergillaceae</taxon>
        <taxon>Aspergillus</taxon>
    </lineage>
</organism>
<sequence length="277" mass="31034">MDIDDILASVDRNDVSTPESTQLDHQLLTRFWVAERGVSELLPWPEALMNRMMERVRKQIETIEDLASSSSDPTITTTTTTNNNNSNSNNPTLNLKLSILQTDLSRTQYLLRSILRQRLSKLTKHSMHYLLRISSASSQQQQQTPADSQTNDQQPEDSIPDLTAVHDPSPLSTQELDFLRAHQTLLAGHFGASFLSSFPAQLRRLDDNAGGVSMVQGPDAREVVFVRCLVEKVGVVVPPGDGVEVETVGEEMRMGDVWVVRWEGVREAWERGEVEVL</sequence>
<feature type="compositionally biased region" description="Low complexity" evidence="7">
    <location>
        <begin position="135"/>
        <end position="150"/>
    </location>
</feature>
<evidence type="ECO:0000256" key="2">
    <source>
        <dbReference type="ARBA" id="ARBA00008187"/>
    </source>
</evidence>
<dbReference type="InterPro" id="IPR036224">
    <property type="entry name" value="GINS_bundle-like_dom_sf"/>
</dbReference>
<dbReference type="InterPro" id="IPR008591">
    <property type="entry name" value="GINS_Sld5"/>
</dbReference>
<dbReference type="InterPro" id="IPR031633">
    <property type="entry name" value="SLD5_C"/>
</dbReference>
<gene>
    <name evidence="10" type="ORF">ABOM_000997</name>
</gene>
<dbReference type="PANTHER" id="PTHR21206:SF0">
    <property type="entry name" value="DNA REPLICATION COMPLEX GINS PROTEIN SLD5"/>
    <property type="match status" value="1"/>
</dbReference>
<comment type="subcellular location">
    <subcellularLocation>
        <location evidence="1 6">Nucleus</location>
    </subcellularLocation>
</comment>
<dbReference type="CDD" id="cd11711">
    <property type="entry name" value="GINS_A_Sld5"/>
    <property type="match status" value="1"/>
</dbReference>
<dbReference type="GO" id="GO:0000727">
    <property type="term" value="P:double-strand break repair via break-induced replication"/>
    <property type="evidence" value="ECO:0007669"/>
    <property type="project" value="TreeGrafter"/>
</dbReference>
<feature type="region of interest" description="Disordered" evidence="7">
    <location>
        <begin position="135"/>
        <end position="167"/>
    </location>
</feature>
<dbReference type="STRING" id="109264.A0A1F8AFE7"/>
<comment type="function">
    <text evidence="6">The GINS complex plays an essential role in the initiation of DNA replication.</text>
</comment>
<evidence type="ECO:0000259" key="9">
    <source>
        <dbReference type="Pfam" id="PF16922"/>
    </source>
</evidence>
<dbReference type="RefSeq" id="XP_022394200.1">
    <property type="nucleotide sequence ID" value="XM_022528127.1"/>
</dbReference>
<feature type="domain" description="GINS subunit" evidence="8">
    <location>
        <begin position="82"/>
        <end position="192"/>
    </location>
</feature>
<feature type="domain" description="DNA replication complex GINS protein SLD5 C-terminal" evidence="9">
    <location>
        <begin position="218"/>
        <end position="276"/>
    </location>
</feature>
<evidence type="ECO:0000313" key="10">
    <source>
        <dbReference type="EMBL" id="OGM50483.1"/>
    </source>
</evidence>
<dbReference type="Pfam" id="PF16922">
    <property type="entry name" value="SLD5_C"/>
    <property type="match status" value="1"/>
</dbReference>
<dbReference type="PANTHER" id="PTHR21206">
    <property type="entry name" value="SLD5 PROTEIN"/>
    <property type="match status" value="1"/>
</dbReference>
<dbReference type="SUPFAM" id="SSF158573">
    <property type="entry name" value="GINS helical bundle-like"/>
    <property type="match status" value="1"/>
</dbReference>
<feature type="region of interest" description="Disordered" evidence="7">
    <location>
        <begin position="64"/>
        <end position="90"/>
    </location>
</feature>
<dbReference type="GeneID" id="34444387"/>
<evidence type="ECO:0000256" key="6">
    <source>
        <dbReference type="PIRNR" id="PIRNR007764"/>
    </source>
</evidence>
<proteinExistence type="inferred from homology"/>
<evidence type="ECO:0000256" key="5">
    <source>
        <dbReference type="ARBA" id="ARBA00023242"/>
    </source>
</evidence>
<dbReference type="Gene3D" id="1.20.58.1030">
    <property type="match status" value="1"/>
</dbReference>
<dbReference type="GO" id="GO:0006261">
    <property type="term" value="P:DNA-templated DNA replication"/>
    <property type="evidence" value="ECO:0007669"/>
    <property type="project" value="InterPro"/>
</dbReference>
<dbReference type="EMBL" id="LYCR01000003">
    <property type="protein sequence ID" value="OGM50483.1"/>
    <property type="molecule type" value="Genomic_DNA"/>
</dbReference>
<keyword evidence="5 6" id="KW-0539">Nucleus</keyword>
<evidence type="ECO:0000259" key="8">
    <source>
        <dbReference type="Pfam" id="PF05916"/>
    </source>
</evidence>
<feature type="compositionally biased region" description="Low complexity" evidence="7">
    <location>
        <begin position="68"/>
        <end position="90"/>
    </location>
</feature>
<evidence type="ECO:0000256" key="7">
    <source>
        <dbReference type="SAM" id="MobiDB-lite"/>
    </source>
</evidence>
<keyword evidence="4 6" id="KW-0235">DNA replication</keyword>
<comment type="caution">
    <text evidence="10">The sequence shown here is derived from an EMBL/GenBank/DDBJ whole genome shotgun (WGS) entry which is preliminary data.</text>
</comment>
<keyword evidence="11" id="KW-1185">Reference proteome</keyword>
<dbReference type="InterPro" id="IPR021151">
    <property type="entry name" value="GINS_A"/>
</dbReference>
<name>A0A1F8AFE7_9EURO</name>
<dbReference type="Pfam" id="PF05916">
    <property type="entry name" value="Sld5"/>
    <property type="match status" value="1"/>
</dbReference>
<evidence type="ECO:0000256" key="4">
    <source>
        <dbReference type="ARBA" id="ARBA00022705"/>
    </source>
</evidence>
<dbReference type="AlphaFoldDB" id="A0A1F8AFE7"/>